<keyword evidence="14" id="KW-0961">Cell wall biogenesis/degradation</keyword>
<evidence type="ECO:0000256" key="3">
    <source>
        <dbReference type="ARBA" id="ARBA00012374"/>
    </source>
</evidence>
<reference evidence="15 16" key="1">
    <citation type="submission" date="2017-10" db="EMBL/GenBank/DDBJ databases">
        <title>Frigbacter circumglobatus gen. nov. sp. nov., isolated from sediment cultured in situ.</title>
        <authorList>
            <person name="Zhao Z."/>
        </authorList>
    </citation>
    <scope>NUCLEOTIDE SEQUENCE [LARGE SCALE GENOMIC DNA]</scope>
    <source>
        <strain evidence="15 16">ZYL</strain>
    </source>
</reference>
<keyword evidence="14" id="KW-0573">Peptidoglycan synthesis</keyword>
<keyword evidence="6 14" id="KW-0812">Transmembrane</keyword>
<feature type="transmembrane region" description="Helical" evidence="14">
    <location>
        <begin position="187"/>
        <end position="210"/>
    </location>
</feature>
<dbReference type="HAMAP" id="MF_01006">
    <property type="entry name" value="Undec_diphosphatase"/>
    <property type="match status" value="1"/>
</dbReference>
<dbReference type="InParanoid" id="A0A2G4YLT3"/>
<keyword evidence="10 14" id="KW-0046">Antibiotic resistance</keyword>
<dbReference type="FunCoup" id="A0A2G4YLT3">
    <property type="interactions" value="304"/>
</dbReference>
<feature type="transmembrane region" description="Helical" evidence="14">
    <location>
        <begin position="147"/>
        <end position="167"/>
    </location>
</feature>
<evidence type="ECO:0000313" key="15">
    <source>
        <dbReference type="EMBL" id="PHZ83258.1"/>
    </source>
</evidence>
<dbReference type="EMBL" id="PDEM01000033">
    <property type="protein sequence ID" value="PHZ83258.1"/>
    <property type="molecule type" value="Genomic_DNA"/>
</dbReference>
<protein>
    <recommendedName>
        <fullName evidence="4 14">Undecaprenyl-diphosphatase</fullName>
        <ecNumber evidence="3 14">3.6.1.27</ecNumber>
    </recommendedName>
    <alternativeName>
        <fullName evidence="12 14">Bacitracin resistance protein</fullName>
    </alternativeName>
    <alternativeName>
        <fullName evidence="11 14">Undecaprenyl pyrophosphate phosphatase</fullName>
    </alternativeName>
</protein>
<keyword evidence="8 14" id="KW-1133">Transmembrane helix</keyword>
<dbReference type="GO" id="GO:0050380">
    <property type="term" value="F:undecaprenyl-diphosphatase activity"/>
    <property type="evidence" value="ECO:0007669"/>
    <property type="project" value="UniProtKB-UniRule"/>
</dbReference>
<gene>
    <name evidence="14" type="primary">uppP</name>
    <name evidence="15" type="ORF">CRD36_16935</name>
</gene>
<organism evidence="15 16">
    <name type="scientific">Paremcibacter congregatus</name>
    <dbReference type="NCBI Taxonomy" id="2043170"/>
    <lineage>
        <taxon>Bacteria</taxon>
        <taxon>Pseudomonadati</taxon>
        <taxon>Pseudomonadota</taxon>
        <taxon>Alphaproteobacteria</taxon>
        <taxon>Emcibacterales</taxon>
        <taxon>Emcibacteraceae</taxon>
        <taxon>Paremcibacter</taxon>
    </lineage>
</organism>
<accession>A0A2G4YLT3</accession>
<name>A0A2G4YLT3_9PROT</name>
<dbReference type="EC" id="3.6.1.27" evidence="3 14"/>
<keyword evidence="9 14" id="KW-0472">Membrane</keyword>
<feature type="transmembrane region" description="Helical" evidence="14">
    <location>
        <begin position="40"/>
        <end position="59"/>
    </location>
</feature>
<dbReference type="PANTHER" id="PTHR30622">
    <property type="entry name" value="UNDECAPRENYL-DIPHOSPHATASE"/>
    <property type="match status" value="1"/>
</dbReference>
<evidence type="ECO:0000256" key="5">
    <source>
        <dbReference type="ARBA" id="ARBA00022475"/>
    </source>
</evidence>
<comment type="caution">
    <text evidence="15">The sequence shown here is derived from an EMBL/GenBank/DDBJ whole genome shotgun (WGS) entry which is preliminary data.</text>
</comment>
<keyword evidence="16" id="KW-1185">Reference proteome</keyword>
<dbReference type="GO" id="GO:0071555">
    <property type="term" value="P:cell wall organization"/>
    <property type="evidence" value="ECO:0007669"/>
    <property type="project" value="UniProtKB-KW"/>
</dbReference>
<dbReference type="OrthoDB" id="9808289at2"/>
<dbReference type="RefSeq" id="WP_099475151.1">
    <property type="nucleotide sequence ID" value="NZ_CP041025.1"/>
</dbReference>
<keyword evidence="14" id="KW-0133">Cell shape</keyword>
<feature type="transmembrane region" description="Helical" evidence="14">
    <location>
        <begin position="222"/>
        <end position="243"/>
    </location>
</feature>
<dbReference type="Pfam" id="PF02673">
    <property type="entry name" value="BacA"/>
    <property type="match status" value="1"/>
</dbReference>
<evidence type="ECO:0000256" key="11">
    <source>
        <dbReference type="ARBA" id="ARBA00032707"/>
    </source>
</evidence>
<evidence type="ECO:0000256" key="14">
    <source>
        <dbReference type="HAMAP-Rule" id="MF_01006"/>
    </source>
</evidence>
<feature type="transmembrane region" description="Helical" evidence="14">
    <location>
        <begin position="87"/>
        <end position="105"/>
    </location>
</feature>
<evidence type="ECO:0000256" key="8">
    <source>
        <dbReference type="ARBA" id="ARBA00022989"/>
    </source>
</evidence>
<dbReference type="AlphaFoldDB" id="A0A2G4YLT3"/>
<dbReference type="Proteomes" id="UP000229730">
    <property type="component" value="Unassembled WGS sequence"/>
</dbReference>
<dbReference type="GO" id="GO:0008360">
    <property type="term" value="P:regulation of cell shape"/>
    <property type="evidence" value="ECO:0007669"/>
    <property type="project" value="UniProtKB-KW"/>
</dbReference>
<dbReference type="PANTHER" id="PTHR30622:SF4">
    <property type="entry name" value="UNDECAPRENYL-DIPHOSPHATASE"/>
    <property type="match status" value="1"/>
</dbReference>
<evidence type="ECO:0000256" key="4">
    <source>
        <dbReference type="ARBA" id="ARBA00021581"/>
    </source>
</evidence>
<comment type="subcellular location">
    <subcellularLocation>
        <location evidence="1 14">Cell membrane</location>
        <topology evidence="1 14">Multi-pass membrane protein</topology>
    </subcellularLocation>
</comment>
<feature type="transmembrane region" description="Helical" evidence="14">
    <location>
        <begin position="249"/>
        <end position="268"/>
    </location>
</feature>
<keyword evidence="7 14" id="KW-0378">Hydrolase</keyword>
<evidence type="ECO:0000256" key="9">
    <source>
        <dbReference type="ARBA" id="ARBA00023136"/>
    </source>
</evidence>
<evidence type="ECO:0000256" key="13">
    <source>
        <dbReference type="ARBA" id="ARBA00047594"/>
    </source>
</evidence>
<dbReference type="GO" id="GO:0009252">
    <property type="term" value="P:peptidoglycan biosynthetic process"/>
    <property type="evidence" value="ECO:0007669"/>
    <property type="project" value="UniProtKB-KW"/>
</dbReference>
<dbReference type="NCBIfam" id="NF001393">
    <property type="entry name" value="PRK00281.2-4"/>
    <property type="match status" value="1"/>
</dbReference>
<dbReference type="InterPro" id="IPR003824">
    <property type="entry name" value="UppP"/>
</dbReference>
<comment type="catalytic activity">
    <reaction evidence="13 14">
        <text>di-trans,octa-cis-undecaprenyl diphosphate + H2O = di-trans,octa-cis-undecaprenyl phosphate + phosphate + H(+)</text>
        <dbReference type="Rhea" id="RHEA:28094"/>
        <dbReference type="ChEBI" id="CHEBI:15377"/>
        <dbReference type="ChEBI" id="CHEBI:15378"/>
        <dbReference type="ChEBI" id="CHEBI:43474"/>
        <dbReference type="ChEBI" id="CHEBI:58405"/>
        <dbReference type="ChEBI" id="CHEBI:60392"/>
        <dbReference type="EC" id="3.6.1.27"/>
    </reaction>
</comment>
<sequence>MTLLQIIVLAIVQGITEFLPISSSGHLILVPALTDWPDQGLLMDVGVHVGTLAAVLVYFRQDVATLIRGFWHLVTFNKDASPQNRRLMLALILSTIPVVVIGGIVSKMGWNDTWRTIEIIGWTSIIFGLLLYVLDKTCAVNKVIADMRYGQALIIGLAQVLAIIPGTSRSGITMTAARGLGFTRTEAARFSMLMSIPTILAAGTIEGLKLFESGDMALSTDILLGAGLSFITALIAIAGLMTWLQKSSMTPFVIYRVILGIGLLGLVYG</sequence>
<feature type="transmembrane region" description="Helical" evidence="14">
    <location>
        <begin position="117"/>
        <end position="135"/>
    </location>
</feature>
<dbReference type="GO" id="GO:0005886">
    <property type="term" value="C:plasma membrane"/>
    <property type="evidence" value="ECO:0007669"/>
    <property type="project" value="UniProtKB-SubCell"/>
</dbReference>
<keyword evidence="5 14" id="KW-1003">Cell membrane</keyword>
<comment type="similarity">
    <text evidence="2 14">Belongs to the UppP family.</text>
</comment>
<evidence type="ECO:0000256" key="12">
    <source>
        <dbReference type="ARBA" id="ARBA00032932"/>
    </source>
</evidence>
<evidence type="ECO:0000256" key="10">
    <source>
        <dbReference type="ARBA" id="ARBA00023251"/>
    </source>
</evidence>
<evidence type="ECO:0000256" key="7">
    <source>
        <dbReference type="ARBA" id="ARBA00022801"/>
    </source>
</evidence>
<dbReference type="GO" id="GO:0046677">
    <property type="term" value="P:response to antibiotic"/>
    <property type="evidence" value="ECO:0007669"/>
    <property type="project" value="UniProtKB-UniRule"/>
</dbReference>
<evidence type="ECO:0000256" key="6">
    <source>
        <dbReference type="ARBA" id="ARBA00022692"/>
    </source>
</evidence>
<proteinExistence type="inferred from homology"/>
<evidence type="ECO:0000256" key="1">
    <source>
        <dbReference type="ARBA" id="ARBA00004651"/>
    </source>
</evidence>
<evidence type="ECO:0000256" key="2">
    <source>
        <dbReference type="ARBA" id="ARBA00010621"/>
    </source>
</evidence>
<comment type="function">
    <text evidence="14">Catalyzes the dephosphorylation of undecaprenyl diphosphate (UPP). Confers resistance to bacitracin.</text>
</comment>
<comment type="miscellaneous">
    <text evidence="14">Bacitracin is thought to be involved in the inhibition of peptidoglycan synthesis by sequestering undecaprenyl diphosphate, thereby reducing the pool of lipid carrier available.</text>
</comment>
<evidence type="ECO:0000313" key="16">
    <source>
        <dbReference type="Proteomes" id="UP000229730"/>
    </source>
</evidence>